<accession>A0A3R9QJZ2</accession>
<reference evidence="1 2" key="1">
    <citation type="submission" date="2018-10" db="EMBL/GenBank/DDBJ databases">
        <title>Co-occurring genomic capacity for anaerobic methane metabolism and dissimilatory sulfite reduction discovered in the Korarchaeota.</title>
        <authorList>
            <person name="Mckay L.J."/>
            <person name="Dlakic M."/>
            <person name="Fields M.W."/>
            <person name="Delmont T.O."/>
            <person name="Eren A.M."/>
            <person name="Jay Z.J."/>
            <person name="Klingelsmith K.B."/>
            <person name="Rusch D.B."/>
            <person name="Inskeep W.P."/>
        </authorList>
    </citation>
    <scope>NUCLEOTIDE SEQUENCE [LARGE SCALE GENOMIC DNA]</scope>
    <source>
        <strain evidence="1 2">MDKW</strain>
    </source>
</reference>
<evidence type="ECO:0008006" key="3">
    <source>
        <dbReference type="Google" id="ProtNLM"/>
    </source>
</evidence>
<dbReference type="AlphaFoldDB" id="A0A3R9QJZ2"/>
<evidence type="ECO:0000313" key="1">
    <source>
        <dbReference type="EMBL" id="RSN78363.1"/>
    </source>
</evidence>
<evidence type="ECO:0000313" key="2">
    <source>
        <dbReference type="Proteomes" id="UP000277582"/>
    </source>
</evidence>
<sequence>IIILVIAVALALLIFSPISGYIFGSLGRTSTVGGASQIQVLSVYNSGNSVAIDIKNLGPGTITKSSGDINGSDFKVFIDNNEVKVSGTTPSSIHAWNVSSVITITIQQNYDTAFATKQHSIVIYGPGNTQTQYLFSPQG</sequence>
<keyword evidence="2" id="KW-1185">Reference proteome</keyword>
<proteinExistence type="predicted"/>
<organism evidence="1 2">
    <name type="scientific">Candidatus Methanodesulfokora washburnensis</name>
    <dbReference type="NCBI Taxonomy" id="2478471"/>
    <lineage>
        <taxon>Archaea</taxon>
        <taxon>Thermoproteota</taxon>
        <taxon>Candidatus Korarchaeia</taxon>
        <taxon>Candidatus Korarchaeia incertae sedis</taxon>
        <taxon>Candidatus Methanodesulfokora</taxon>
    </lineage>
</organism>
<dbReference type="Proteomes" id="UP000277582">
    <property type="component" value="Unassembled WGS sequence"/>
</dbReference>
<feature type="non-terminal residue" evidence="1">
    <location>
        <position position="1"/>
    </location>
</feature>
<protein>
    <recommendedName>
        <fullName evidence="3">Type IV pilin</fullName>
    </recommendedName>
</protein>
<dbReference type="RefSeq" id="WP_161969611.1">
    <property type="nucleotide sequence ID" value="NZ_RCOS01000020.1"/>
</dbReference>
<comment type="caution">
    <text evidence="1">The sequence shown here is derived from an EMBL/GenBank/DDBJ whole genome shotgun (WGS) entry which is preliminary data.</text>
</comment>
<gene>
    <name evidence="1" type="ORF">D6D85_01080</name>
</gene>
<dbReference type="EMBL" id="RCOS01000020">
    <property type="protein sequence ID" value="RSN78363.1"/>
    <property type="molecule type" value="Genomic_DNA"/>
</dbReference>
<name>A0A3R9QJZ2_9CREN</name>